<gene>
    <name evidence="3" type="primary">LOC115735416</name>
</gene>
<name>A0ABM3HUP3_9MYRT</name>
<dbReference type="RefSeq" id="XP_048140299.1">
    <property type="nucleotide sequence ID" value="XM_048284342.1"/>
</dbReference>
<evidence type="ECO:0000313" key="3">
    <source>
        <dbReference type="RefSeq" id="XP_048140299.1"/>
    </source>
</evidence>
<reference evidence="3" key="1">
    <citation type="submission" date="2025-08" db="UniProtKB">
        <authorList>
            <consortium name="RefSeq"/>
        </authorList>
    </citation>
    <scope>IDENTIFICATION</scope>
    <source>
        <tissue evidence="3">Leaf</tissue>
    </source>
</reference>
<dbReference type="PANTHER" id="PTHR11802:SF350">
    <property type="entry name" value="CARBOXYPEPTIDASE"/>
    <property type="match status" value="1"/>
</dbReference>
<protein>
    <submittedName>
        <fullName evidence="3">Serine carboxypeptidase-like 48</fullName>
    </submittedName>
</protein>
<evidence type="ECO:0000313" key="2">
    <source>
        <dbReference type="Proteomes" id="UP000827889"/>
    </source>
</evidence>
<dbReference type="SUPFAM" id="SSF53474">
    <property type="entry name" value="alpha/beta-Hydrolases"/>
    <property type="match status" value="1"/>
</dbReference>
<dbReference type="GeneID" id="115735416"/>
<dbReference type="Gene3D" id="3.40.50.1820">
    <property type="entry name" value="alpha/beta hydrolase"/>
    <property type="match status" value="1"/>
</dbReference>
<dbReference type="PANTHER" id="PTHR11802">
    <property type="entry name" value="SERINE PROTEASE FAMILY S10 SERINE CARBOXYPEPTIDASE"/>
    <property type="match status" value="1"/>
</dbReference>
<proteinExistence type="inferred from homology"/>
<dbReference type="Pfam" id="PF00450">
    <property type="entry name" value="Peptidase_S10"/>
    <property type="match status" value="2"/>
</dbReference>
<evidence type="ECO:0000256" key="1">
    <source>
        <dbReference type="ARBA" id="ARBA00009431"/>
    </source>
</evidence>
<keyword evidence="2" id="KW-1185">Reference proteome</keyword>
<dbReference type="InterPro" id="IPR001563">
    <property type="entry name" value="Peptidase_S10"/>
</dbReference>
<comment type="similarity">
    <text evidence="1">Belongs to the peptidase S10 family.</text>
</comment>
<sequence>MVVGVVEYIGRFMVHWRDIVLPAFADRVHQGHKAKEGIHINLKGFAIGNGLTDLQIQYGAYADYALNMGLITQSDHDSIDTLFPKCKQVVQQWLPTKGGDTCGFTFPPCIGIFSKIKHNTGKINSCEEGHWCSDFLNMETFLNQKTVRDALGVGDIELVTCSRAVYEAIFQDWMKNLEAGIPAHLEDGLKVLIYAGEYDLICNWLGNSNCVHAMEWSGQNQFGTSPTVHDAGHMVPMDQPKAALHMIKSWMADKCRHGGADKADPQMLKSLMAGKVAVACADSEIAT</sequence>
<dbReference type="Proteomes" id="UP000827889">
    <property type="component" value="Chromosome 8"/>
</dbReference>
<accession>A0ABM3HUP3</accession>
<organism evidence="2 3">
    <name type="scientific">Rhodamnia argentea</name>
    <dbReference type="NCBI Taxonomy" id="178133"/>
    <lineage>
        <taxon>Eukaryota</taxon>
        <taxon>Viridiplantae</taxon>
        <taxon>Streptophyta</taxon>
        <taxon>Embryophyta</taxon>
        <taxon>Tracheophyta</taxon>
        <taxon>Spermatophyta</taxon>
        <taxon>Magnoliopsida</taxon>
        <taxon>eudicotyledons</taxon>
        <taxon>Gunneridae</taxon>
        <taxon>Pentapetalae</taxon>
        <taxon>rosids</taxon>
        <taxon>malvids</taxon>
        <taxon>Myrtales</taxon>
        <taxon>Myrtaceae</taxon>
        <taxon>Myrtoideae</taxon>
        <taxon>Myrteae</taxon>
        <taxon>Australasian group</taxon>
        <taxon>Rhodamnia</taxon>
    </lineage>
</organism>
<dbReference type="InterPro" id="IPR029058">
    <property type="entry name" value="AB_hydrolase_fold"/>
</dbReference>